<gene>
    <name evidence="3" type="ORF">FX155_05220</name>
</gene>
<dbReference type="Proteomes" id="UP000441455">
    <property type="component" value="Unassembled WGS sequence"/>
</dbReference>
<dbReference type="OrthoDB" id="395856at2"/>
<dbReference type="InterPro" id="IPR023214">
    <property type="entry name" value="HAD_sf"/>
</dbReference>
<dbReference type="RefSeq" id="WP_154487977.1">
    <property type="nucleotide sequence ID" value="NZ_VULN01000006.1"/>
</dbReference>
<feature type="signal peptide" evidence="2">
    <location>
        <begin position="1"/>
        <end position="23"/>
    </location>
</feature>
<dbReference type="Pfam" id="PF03767">
    <property type="entry name" value="Acid_phosphat_B"/>
    <property type="match status" value="1"/>
</dbReference>
<evidence type="ECO:0000313" key="4">
    <source>
        <dbReference type="Proteomes" id="UP000441455"/>
    </source>
</evidence>
<protein>
    <submittedName>
        <fullName evidence="3">Acid phosphatase</fullName>
    </submittedName>
</protein>
<dbReference type="PIRSF" id="PIRSF019271">
    <property type="entry name" value="Acid_Ptase_C"/>
    <property type="match status" value="1"/>
</dbReference>
<evidence type="ECO:0000256" key="1">
    <source>
        <dbReference type="ARBA" id="ARBA00022729"/>
    </source>
</evidence>
<dbReference type="InterPro" id="IPR005519">
    <property type="entry name" value="Acid_phosphat_B-like"/>
</dbReference>
<dbReference type="InterPro" id="IPR036412">
    <property type="entry name" value="HAD-like_sf"/>
</dbReference>
<reference evidence="3 4" key="1">
    <citation type="submission" date="2019-08" db="EMBL/GenBank/DDBJ databases">
        <title>In-depth cultivation of the pig gut microbiome towards novel bacterial diversity and tailored functional studies.</title>
        <authorList>
            <person name="Wylensek D."/>
            <person name="Hitch T.C.A."/>
            <person name="Clavel T."/>
        </authorList>
    </citation>
    <scope>NUCLEOTIDE SEQUENCE [LARGE SCALE GENOMIC DNA]</scope>
    <source>
        <strain evidence="3 4">WCA-389-WT-5B</strain>
    </source>
</reference>
<name>A0A6N7VY63_ACIFE</name>
<dbReference type="EMBL" id="VULN01000006">
    <property type="protein sequence ID" value="MSS81995.1"/>
    <property type="molecule type" value="Genomic_DNA"/>
</dbReference>
<feature type="chain" id="PRO_5026661850" evidence="2">
    <location>
        <begin position="24"/>
        <end position="286"/>
    </location>
</feature>
<organism evidence="3 4">
    <name type="scientific">Acidaminococcus fermentans</name>
    <dbReference type="NCBI Taxonomy" id="905"/>
    <lineage>
        <taxon>Bacteria</taxon>
        <taxon>Bacillati</taxon>
        <taxon>Bacillota</taxon>
        <taxon>Negativicutes</taxon>
        <taxon>Acidaminococcales</taxon>
        <taxon>Acidaminococcaceae</taxon>
        <taxon>Acidaminococcus</taxon>
    </lineage>
</organism>
<dbReference type="InterPro" id="IPR006423">
    <property type="entry name" value="Lipo_e_P4"/>
</dbReference>
<sequence length="286" mass="32288">MKKLMTAILTAGLLGTCMARSLAAEPVYKYGNGEKKGNILTVAVAWKQTAAEYRALYHQAFNIAQERVDQALAARKPGDKPLCVVTDVDDTLILHPDYWGSLIATKHDAFDDPLWDEHIKQDKLTAAPGALDFLNYCKSKGVEVFYVTSRDQGEGTYGYALKNLQDLSFPYADKDHLTVLIDTSNKEKEQKKIAQTHNIAVYLGDSLNDFQRVYYVKDVDQRNALMEKDKDLFGKKFILMPNPTDGHWVRAIFGESEPAPTKKNRETWKKAAEKQQSQVILEHMGK</sequence>
<accession>A0A6N7VY63</accession>
<dbReference type="GO" id="GO:0009279">
    <property type="term" value="C:cell outer membrane"/>
    <property type="evidence" value="ECO:0007669"/>
    <property type="project" value="InterPro"/>
</dbReference>
<dbReference type="Gene3D" id="3.40.50.1000">
    <property type="entry name" value="HAD superfamily/HAD-like"/>
    <property type="match status" value="1"/>
</dbReference>
<proteinExistence type="predicted"/>
<keyword evidence="1 2" id="KW-0732">Signal</keyword>
<comment type="caution">
    <text evidence="3">The sequence shown here is derived from an EMBL/GenBank/DDBJ whole genome shotgun (WGS) entry which is preliminary data.</text>
</comment>
<evidence type="ECO:0000313" key="3">
    <source>
        <dbReference type="EMBL" id="MSS81995.1"/>
    </source>
</evidence>
<dbReference type="SUPFAM" id="SSF56784">
    <property type="entry name" value="HAD-like"/>
    <property type="match status" value="1"/>
</dbReference>
<evidence type="ECO:0000256" key="2">
    <source>
        <dbReference type="SAM" id="SignalP"/>
    </source>
</evidence>
<dbReference type="AlphaFoldDB" id="A0A6N7VY63"/>